<feature type="transmembrane region" description="Helical" evidence="1">
    <location>
        <begin position="9"/>
        <end position="28"/>
    </location>
</feature>
<keyword evidence="1" id="KW-0812">Transmembrane</keyword>
<evidence type="ECO:0008006" key="4">
    <source>
        <dbReference type="Google" id="ProtNLM"/>
    </source>
</evidence>
<dbReference type="Proteomes" id="UP000178406">
    <property type="component" value="Unassembled WGS sequence"/>
</dbReference>
<dbReference type="PANTHER" id="PTHR37833">
    <property type="entry name" value="LIPOPROTEIN-RELATED"/>
    <property type="match status" value="1"/>
</dbReference>
<dbReference type="PANTHER" id="PTHR37833:SF1">
    <property type="entry name" value="SIGNAL PEPTIDE PROTEIN"/>
    <property type="match status" value="1"/>
</dbReference>
<dbReference type="EMBL" id="MFHQ01000024">
    <property type="protein sequence ID" value="OGF74412.1"/>
    <property type="molecule type" value="Genomic_DNA"/>
</dbReference>
<organism evidence="2 3">
    <name type="scientific">Candidatus Giovannonibacteria bacterium RIFCSPHIGHO2_02_FULL_46_20</name>
    <dbReference type="NCBI Taxonomy" id="1798338"/>
    <lineage>
        <taxon>Bacteria</taxon>
        <taxon>Candidatus Giovannoniibacteriota</taxon>
    </lineage>
</organism>
<evidence type="ECO:0000313" key="3">
    <source>
        <dbReference type="Proteomes" id="UP000178406"/>
    </source>
</evidence>
<comment type="caution">
    <text evidence="2">The sequence shown here is derived from an EMBL/GenBank/DDBJ whole genome shotgun (WGS) entry which is preliminary data.</text>
</comment>
<accession>A0A1F5WFD1</accession>
<reference evidence="2 3" key="1">
    <citation type="journal article" date="2016" name="Nat. Commun.">
        <title>Thousands of microbial genomes shed light on interconnected biogeochemical processes in an aquifer system.</title>
        <authorList>
            <person name="Anantharaman K."/>
            <person name="Brown C.T."/>
            <person name="Hug L.A."/>
            <person name="Sharon I."/>
            <person name="Castelle C.J."/>
            <person name="Probst A.J."/>
            <person name="Thomas B.C."/>
            <person name="Singh A."/>
            <person name="Wilkins M.J."/>
            <person name="Karaoz U."/>
            <person name="Brodie E.L."/>
            <person name="Williams K.H."/>
            <person name="Hubbard S.S."/>
            <person name="Banfield J.F."/>
        </authorList>
    </citation>
    <scope>NUCLEOTIDE SEQUENCE [LARGE SCALE GENOMIC DNA]</scope>
</reference>
<gene>
    <name evidence="2" type="ORF">A3J56_02855</name>
</gene>
<dbReference type="AlphaFoldDB" id="A0A1F5WFD1"/>
<dbReference type="InterPro" id="IPR011467">
    <property type="entry name" value="DUF1573"/>
</dbReference>
<evidence type="ECO:0000313" key="2">
    <source>
        <dbReference type="EMBL" id="OGF74412.1"/>
    </source>
</evidence>
<protein>
    <recommendedName>
        <fullName evidence="4">DUF1573 domain-containing protein</fullName>
    </recommendedName>
</protein>
<name>A0A1F5WFD1_9BACT</name>
<sequence>MKNIKKQQNVIIGILTVVIGFGVLVWLAQPSGEEINEPMSANVSSSLSSGALAASERAFDFGSISMAAGKVSKTFTVKNGGDGPLAINKVYTSCMCTEATLKVGDRQKGPYGMPGHGFVPKINETISPGEEATVEVVFDPAAHGPAGVGRIERVVYVEHSAGDLLEFQISAMVTP</sequence>
<proteinExistence type="predicted"/>
<dbReference type="Gene3D" id="2.60.40.10">
    <property type="entry name" value="Immunoglobulins"/>
    <property type="match status" value="1"/>
</dbReference>
<keyword evidence="1" id="KW-1133">Transmembrane helix</keyword>
<keyword evidence="1" id="KW-0472">Membrane</keyword>
<dbReference type="STRING" id="1798338.A3J56_02855"/>
<evidence type="ECO:0000256" key="1">
    <source>
        <dbReference type="SAM" id="Phobius"/>
    </source>
</evidence>
<dbReference type="Pfam" id="PF07610">
    <property type="entry name" value="DUF1573"/>
    <property type="match status" value="1"/>
</dbReference>
<dbReference type="InterPro" id="IPR013783">
    <property type="entry name" value="Ig-like_fold"/>
</dbReference>